<evidence type="ECO:0000256" key="1">
    <source>
        <dbReference type="ARBA" id="ARBA00004431"/>
    </source>
</evidence>
<dbReference type="Gene3D" id="2.30.31.20">
    <property type="entry name" value="Sporulation-specific cell division protein SsgB"/>
    <property type="match status" value="1"/>
</dbReference>
<evidence type="ECO:0000256" key="5">
    <source>
        <dbReference type="ARBA" id="ARBA00023210"/>
    </source>
</evidence>
<keyword evidence="7" id="KW-0614">Plasmid</keyword>
<evidence type="ECO:0000256" key="6">
    <source>
        <dbReference type="ARBA" id="ARBA00023306"/>
    </source>
</evidence>
<dbReference type="Proteomes" id="UP001432075">
    <property type="component" value="Plasmid unnamed1"/>
</dbReference>
<dbReference type="EMBL" id="CP108058">
    <property type="protein sequence ID" value="WUO51216.1"/>
    <property type="molecule type" value="Genomic_DNA"/>
</dbReference>
<gene>
    <name evidence="7" type="ORF">OHU17_35695</name>
</gene>
<keyword evidence="5" id="KW-0717">Septation</keyword>
<evidence type="ECO:0000256" key="4">
    <source>
        <dbReference type="ARBA" id="ARBA00022969"/>
    </source>
</evidence>
<keyword evidence="4" id="KW-0749">Sporulation</keyword>
<reference evidence="7" key="1">
    <citation type="submission" date="2022-10" db="EMBL/GenBank/DDBJ databases">
        <title>The complete genomes of actinobacterial strains from the NBC collection.</title>
        <authorList>
            <person name="Joergensen T.S."/>
            <person name="Alvarez Arevalo M."/>
            <person name="Sterndorff E.B."/>
            <person name="Faurdal D."/>
            <person name="Vuksanovic O."/>
            <person name="Mourched A.-S."/>
            <person name="Charusanti P."/>
            <person name="Shaw S."/>
            <person name="Blin K."/>
            <person name="Weber T."/>
        </authorList>
    </citation>
    <scope>NUCLEOTIDE SEQUENCE</scope>
    <source>
        <strain evidence="7">NBC_00283</strain>
        <plasmid evidence="7">unnamed1</plasmid>
    </source>
</reference>
<sequence length="148" mass="15909">MRSPPPEAVLQSCVSALIAVHLQPVAGGGVPLFGQFSYDSADPYAVRAQFLTRDTVLTTWCFDRQMLAEGLHRPVGEGDVTFRPQWADGGEFVRVELSDSEGGEGAVLLIAASALSAFLDETYAVVTPGDETFDADGFLAELLARRYP</sequence>
<evidence type="ECO:0000256" key="3">
    <source>
        <dbReference type="ARBA" id="ARBA00022618"/>
    </source>
</evidence>
<dbReference type="InterPro" id="IPR038658">
    <property type="entry name" value="SsgB_sf"/>
</dbReference>
<geneLocation type="plasmid" evidence="7 8">
    <name>unnamed1</name>
</geneLocation>
<keyword evidence="6" id="KW-0131">Cell cycle</keyword>
<proteinExistence type="inferred from homology"/>
<evidence type="ECO:0000256" key="2">
    <source>
        <dbReference type="ARBA" id="ARBA00009323"/>
    </source>
</evidence>
<comment type="subcellular location">
    <subcellularLocation>
        <location evidence="1">Cell septum</location>
    </subcellularLocation>
</comment>
<name>A0ABZ1RXV1_9ACTN</name>
<protein>
    <submittedName>
        <fullName evidence="7">SsgA family sporulation/cell division regulator</fullName>
    </submittedName>
</protein>
<comment type="similarity">
    <text evidence="2">Belongs to the SsgA family.</text>
</comment>
<dbReference type="Pfam" id="PF04686">
    <property type="entry name" value="SsgA"/>
    <property type="match status" value="1"/>
</dbReference>
<dbReference type="RefSeq" id="WP_073794910.1">
    <property type="nucleotide sequence ID" value="NZ_CP108058.1"/>
</dbReference>
<evidence type="ECO:0000313" key="8">
    <source>
        <dbReference type="Proteomes" id="UP001432075"/>
    </source>
</evidence>
<accession>A0ABZ1RXV1</accession>
<evidence type="ECO:0000313" key="7">
    <source>
        <dbReference type="EMBL" id="WUO51216.1"/>
    </source>
</evidence>
<dbReference type="InterPro" id="IPR006776">
    <property type="entry name" value="SsgB"/>
</dbReference>
<keyword evidence="3" id="KW-0132">Cell division</keyword>
<keyword evidence="8" id="KW-1185">Reference proteome</keyword>
<organism evidence="7 8">
    <name type="scientific">Streptomyces goshikiensis</name>
    <dbReference type="NCBI Taxonomy" id="1942"/>
    <lineage>
        <taxon>Bacteria</taxon>
        <taxon>Bacillati</taxon>
        <taxon>Actinomycetota</taxon>
        <taxon>Actinomycetes</taxon>
        <taxon>Kitasatosporales</taxon>
        <taxon>Streptomycetaceae</taxon>
        <taxon>Streptomyces</taxon>
    </lineage>
</organism>